<feature type="domain" description="Erythromycin biosynthesis protein CIII-like C-terminal" evidence="6">
    <location>
        <begin position="279"/>
        <end position="407"/>
    </location>
</feature>
<comment type="caution">
    <text evidence="7">The sequence shown here is derived from an EMBL/GenBank/DDBJ whole genome shotgun (WGS) entry which is preliminary data.</text>
</comment>
<feature type="domain" description="Glycosyltransferase family 28 N-terminal" evidence="5">
    <location>
        <begin position="60"/>
        <end position="125"/>
    </location>
</feature>
<comment type="subcellular location">
    <subcellularLocation>
        <location evidence="1">Endomembrane system</location>
        <topology evidence="1">Peripheral membrane protein</topology>
    </subcellularLocation>
</comment>
<protein>
    <recommendedName>
        <fullName evidence="9">Glycosyltransferase family 28 N-terminal domain-containing protein</fullName>
    </recommendedName>
</protein>
<sequence length="752" mass="83919">MSTFNSRVGDEVELAQPPCRDVSRKSFKQRRLDGTTSLQIPPSPTPHQPAADDLPLRLNIVIQVVGSRGDIQPFIALGKQLKAVGHRVRFATHLTFRNLVLSEELEFFNIGGNPTELMAFMVKNSGLIPKLETIRRGTVQKRRREMKQIIDGCWHSCFETGDGTHLHHIMDDVLGDATDYRRRPFVADAIIANPPSLAHIHCAERLGIPLHLMFTSQGLLPKPLDWPDHIEVCGFISTPQEPDYQPPQEITDFLNAGGKPIYVGFGSIVVDNPTRLFRIVLDAVASIGQRVIISRGWADLGDEDRDLPENVLVIGSIPHDWLFQHVSCVIHHGGAGTTAAGLAHGCPTVIVPFFGDQHFWGNVVAKAGAGPAPIPYRDLSSKKLMERIQVALQPEIRQAAQEIQVKMSKESGLRDSVRSFHRHLNLQLMQCDTSPKRPAVWRVRHTNAKLSAFAASVLLENRKISPQDLLLVLGEPYEHFDPYVQCQRHHTAEGKKGIMDRLHGIKLKKPFHLGNENRVKHILAKLSPRHSDGQTTNLRLTEQKSSYDNNKLLKMHQIASKTAFILSITSKKALYIFIKLPADISLTLSKSFHNAPLLYNDHLVKPRPQVTGVLTGLKGAGKELKDGFYDGVTGLYLQPLYSFEHGEAKNLSSGLAKGLAGLLIKPLAGLFGVVGYPLHGLRKEVNQSLRKSVDVYLKASRFEQGREEMHISSAEERMEVLENWASIEVMHEVNPKRGQRRMSKMLGLGNRK</sequence>
<dbReference type="SUPFAM" id="SSF53756">
    <property type="entry name" value="UDP-Glycosyltransferase/glycogen phosphorylase"/>
    <property type="match status" value="1"/>
</dbReference>
<dbReference type="InterPro" id="IPR004276">
    <property type="entry name" value="GlycoTrans_28_N"/>
</dbReference>
<dbReference type="GeneID" id="81629194"/>
<dbReference type="AlphaFoldDB" id="A0A9X0BJL6"/>
<dbReference type="InterPro" id="IPR010610">
    <property type="entry name" value="EryCIII-like_C"/>
</dbReference>
<dbReference type="InterPro" id="IPR002213">
    <property type="entry name" value="UDP_glucos_trans"/>
</dbReference>
<evidence type="ECO:0000259" key="5">
    <source>
        <dbReference type="Pfam" id="PF03033"/>
    </source>
</evidence>
<proteinExistence type="predicted"/>
<dbReference type="PANTHER" id="PTHR48050">
    <property type="entry name" value="STEROL 3-BETA-GLUCOSYLTRANSFERASE"/>
    <property type="match status" value="1"/>
</dbReference>
<organism evidence="7 8">
    <name type="scientific">Penicillium diatomitis</name>
    <dbReference type="NCBI Taxonomy" id="2819901"/>
    <lineage>
        <taxon>Eukaryota</taxon>
        <taxon>Fungi</taxon>
        <taxon>Dikarya</taxon>
        <taxon>Ascomycota</taxon>
        <taxon>Pezizomycotina</taxon>
        <taxon>Eurotiomycetes</taxon>
        <taxon>Eurotiomycetidae</taxon>
        <taxon>Eurotiales</taxon>
        <taxon>Aspergillaceae</taxon>
        <taxon>Penicillium</taxon>
    </lineage>
</organism>
<dbReference type="Gene3D" id="3.40.50.2000">
    <property type="entry name" value="Glycogen Phosphorylase B"/>
    <property type="match status" value="2"/>
</dbReference>
<dbReference type="Pfam" id="PF06722">
    <property type="entry name" value="EryCIII-like_C"/>
    <property type="match status" value="1"/>
</dbReference>
<evidence type="ECO:0008006" key="9">
    <source>
        <dbReference type="Google" id="ProtNLM"/>
    </source>
</evidence>
<dbReference type="GO" id="GO:0006629">
    <property type="term" value="P:lipid metabolic process"/>
    <property type="evidence" value="ECO:0007669"/>
    <property type="project" value="UniProtKB-KW"/>
</dbReference>
<dbReference type="GO" id="GO:0016906">
    <property type="term" value="F:sterol 3-beta-glucosyltransferase activity"/>
    <property type="evidence" value="ECO:0007669"/>
    <property type="project" value="UniProtKB-ARBA"/>
</dbReference>
<dbReference type="FunFam" id="3.40.50.2000:FF:000009">
    <property type="entry name" value="Sterol 3-beta-glucosyltransferase UGT80A2"/>
    <property type="match status" value="1"/>
</dbReference>
<dbReference type="CDD" id="cd03784">
    <property type="entry name" value="GT1_Gtf-like"/>
    <property type="match status" value="1"/>
</dbReference>
<dbReference type="InterPro" id="IPR050426">
    <property type="entry name" value="Glycosyltransferase_28"/>
</dbReference>
<dbReference type="Proteomes" id="UP001148312">
    <property type="component" value="Unassembled WGS sequence"/>
</dbReference>
<keyword evidence="8" id="KW-1185">Reference proteome</keyword>
<reference evidence="7" key="2">
    <citation type="journal article" date="2023" name="IMA Fungus">
        <title>Comparative genomic study of the Penicillium genus elucidates a diverse pangenome and 15 lateral gene transfer events.</title>
        <authorList>
            <person name="Petersen C."/>
            <person name="Sorensen T."/>
            <person name="Nielsen M.R."/>
            <person name="Sondergaard T.E."/>
            <person name="Sorensen J.L."/>
            <person name="Fitzpatrick D.A."/>
            <person name="Frisvad J.C."/>
            <person name="Nielsen K.L."/>
        </authorList>
    </citation>
    <scope>NUCLEOTIDE SEQUENCE</scope>
    <source>
        <strain evidence="7">IBT 30728</strain>
    </source>
</reference>
<evidence type="ECO:0000256" key="3">
    <source>
        <dbReference type="ARBA" id="ARBA00023098"/>
    </source>
</evidence>
<evidence type="ECO:0000256" key="4">
    <source>
        <dbReference type="SAM" id="MobiDB-lite"/>
    </source>
</evidence>
<reference evidence="7" key="1">
    <citation type="submission" date="2022-12" db="EMBL/GenBank/DDBJ databases">
        <authorList>
            <person name="Petersen C."/>
        </authorList>
    </citation>
    <scope>NUCLEOTIDE SEQUENCE</scope>
    <source>
        <strain evidence="7">IBT 30728</strain>
    </source>
</reference>
<gene>
    <name evidence="7" type="ORF">N7539_009349</name>
</gene>
<feature type="region of interest" description="Disordered" evidence="4">
    <location>
        <begin position="23"/>
        <end position="52"/>
    </location>
</feature>
<dbReference type="RefSeq" id="XP_056786321.1">
    <property type="nucleotide sequence ID" value="XM_056938944.1"/>
</dbReference>
<accession>A0A9X0BJL6</accession>
<dbReference type="GO" id="GO:0005975">
    <property type="term" value="P:carbohydrate metabolic process"/>
    <property type="evidence" value="ECO:0007669"/>
    <property type="project" value="InterPro"/>
</dbReference>
<evidence type="ECO:0000256" key="2">
    <source>
        <dbReference type="ARBA" id="ARBA00022679"/>
    </source>
</evidence>
<dbReference type="PANTHER" id="PTHR48050:SF13">
    <property type="entry name" value="STEROL 3-BETA-GLUCOSYLTRANSFERASE UGT80A2"/>
    <property type="match status" value="1"/>
</dbReference>
<evidence type="ECO:0000313" key="7">
    <source>
        <dbReference type="EMBL" id="KAJ5469731.1"/>
    </source>
</evidence>
<dbReference type="EMBL" id="JAPWDQ010000015">
    <property type="protein sequence ID" value="KAJ5469731.1"/>
    <property type="molecule type" value="Genomic_DNA"/>
</dbReference>
<evidence type="ECO:0000256" key="1">
    <source>
        <dbReference type="ARBA" id="ARBA00004184"/>
    </source>
</evidence>
<keyword evidence="3" id="KW-0443">Lipid metabolism</keyword>
<name>A0A9X0BJL6_9EURO</name>
<keyword evidence="2" id="KW-0808">Transferase</keyword>
<dbReference type="GO" id="GO:0012505">
    <property type="term" value="C:endomembrane system"/>
    <property type="evidence" value="ECO:0007669"/>
    <property type="project" value="UniProtKB-SubCell"/>
</dbReference>
<dbReference type="Pfam" id="PF03033">
    <property type="entry name" value="Glyco_transf_28"/>
    <property type="match status" value="1"/>
</dbReference>
<evidence type="ECO:0000259" key="6">
    <source>
        <dbReference type="Pfam" id="PF06722"/>
    </source>
</evidence>
<evidence type="ECO:0000313" key="8">
    <source>
        <dbReference type="Proteomes" id="UP001148312"/>
    </source>
</evidence>